<dbReference type="AlphaFoldDB" id="A0A183IK60"/>
<sequence>MVSIADPQTFSFLYRILCWLNHCHAAPGEGFAFQQSIFGHVGVRFAFRRESRIGSNFIPVNYAMKAEAETARFHSDSSSAKLWSHTSKKARRQRKATFFAPSFFYQSDCENLNINGMVKSVGVDANGF</sequence>
<reference evidence="3" key="1">
    <citation type="submission" date="2016-06" db="UniProtKB">
        <authorList>
            <consortium name="WormBaseParasite"/>
        </authorList>
    </citation>
    <scope>IDENTIFICATION</scope>
</reference>
<dbReference type="EMBL" id="UZAM01008067">
    <property type="protein sequence ID" value="VDP03064.1"/>
    <property type="molecule type" value="Genomic_DNA"/>
</dbReference>
<evidence type="ECO:0000313" key="3">
    <source>
        <dbReference type="WBParaSite" id="SBAD_0000418201-mRNA-1"/>
    </source>
</evidence>
<protein>
    <submittedName>
        <fullName evidence="3">Secreted protein</fullName>
    </submittedName>
</protein>
<accession>A0A183IK60</accession>
<dbReference type="WBParaSite" id="SBAD_0000418201-mRNA-1">
    <property type="protein sequence ID" value="SBAD_0000418201-mRNA-1"/>
    <property type="gene ID" value="SBAD_0000418201"/>
</dbReference>
<evidence type="ECO:0000313" key="1">
    <source>
        <dbReference type="EMBL" id="VDP03064.1"/>
    </source>
</evidence>
<evidence type="ECO:0000313" key="2">
    <source>
        <dbReference type="Proteomes" id="UP000270296"/>
    </source>
</evidence>
<dbReference type="Proteomes" id="UP000270296">
    <property type="component" value="Unassembled WGS sequence"/>
</dbReference>
<keyword evidence="2" id="KW-1185">Reference proteome</keyword>
<reference evidence="1 2" key="2">
    <citation type="submission" date="2018-11" db="EMBL/GenBank/DDBJ databases">
        <authorList>
            <consortium name="Pathogen Informatics"/>
        </authorList>
    </citation>
    <scope>NUCLEOTIDE SEQUENCE [LARGE SCALE GENOMIC DNA]</scope>
</reference>
<organism evidence="3">
    <name type="scientific">Soboliphyme baturini</name>
    <dbReference type="NCBI Taxonomy" id="241478"/>
    <lineage>
        <taxon>Eukaryota</taxon>
        <taxon>Metazoa</taxon>
        <taxon>Ecdysozoa</taxon>
        <taxon>Nematoda</taxon>
        <taxon>Enoplea</taxon>
        <taxon>Dorylaimia</taxon>
        <taxon>Dioctophymatida</taxon>
        <taxon>Dioctophymatoidea</taxon>
        <taxon>Soboliphymatidae</taxon>
        <taxon>Soboliphyme</taxon>
    </lineage>
</organism>
<gene>
    <name evidence="1" type="ORF">SBAD_LOCUS4006</name>
</gene>
<name>A0A183IK60_9BILA</name>
<proteinExistence type="predicted"/>